<gene>
    <name evidence="2" type="ORF">CLV43_108250</name>
</gene>
<name>A0A2T0SZL2_9PSEU</name>
<feature type="transmembrane region" description="Helical" evidence="1">
    <location>
        <begin position="412"/>
        <end position="436"/>
    </location>
</feature>
<dbReference type="EMBL" id="PVTF01000008">
    <property type="protein sequence ID" value="PRY38850.1"/>
    <property type="molecule type" value="Genomic_DNA"/>
</dbReference>
<proteinExistence type="predicted"/>
<evidence type="ECO:0000313" key="2">
    <source>
        <dbReference type="EMBL" id="PRY38850.1"/>
    </source>
</evidence>
<dbReference type="AlphaFoldDB" id="A0A2T0SZL2"/>
<feature type="transmembrane region" description="Helical" evidence="1">
    <location>
        <begin position="32"/>
        <end position="56"/>
    </location>
</feature>
<keyword evidence="3" id="KW-1185">Reference proteome</keyword>
<keyword evidence="1" id="KW-1133">Transmembrane helix</keyword>
<keyword evidence="1" id="KW-0812">Transmembrane</keyword>
<evidence type="ECO:0000256" key="1">
    <source>
        <dbReference type="SAM" id="Phobius"/>
    </source>
</evidence>
<protein>
    <submittedName>
        <fullName evidence="2">Uncharacterized protein</fullName>
    </submittedName>
</protein>
<reference evidence="2 3" key="1">
    <citation type="submission" date="2018-03" db="EMBL/GenBank/DDBJ databases">
        <title>Genomic Encyclopedia of Archaeal and Bacterial Type Strains, Phase II (KMG-II): from individual species to whole genera.</title>
        <authorList>
            <person name="Goeker M."/>
        </authorList>
    </citation>
    <scope>NUCLEOTIDE SEQUENCE [LARGE SCALE GENOMIC DNA]</scope>
    <source>
        <strain evidence="2 3">DSM 44720</strain>
    </source>
</reference>
<comment type="caution">
    <text evidence="2">The sequence shown here is derived from an EMBL/GenBank/DDBJ whole genome shotgun (WGS) entry which is preliminary data.</text>
</comment>
<keyword evidence="1" id="KW-0472">Membrane</keyword>
<accession>A0A2T0SZL2</accession>
<dbReference type="Proteomes" id="UP000239494">
    <property type="component" value="Unassembled WGS sequence"/>
</dbReference>
<organism evidence="2 3">
    <name type="scientific">Umezawaea tangerina</name>
    <dbReference type="NCBI Taxonomy" id="84725"/>
    <lineage>
        <taxon>Bacteria</taxon>
        <taxon>Bacillati</taxon>
        <taxon>Actinomycetota</taxon>
        <taxon>Actinomycetes</taxon>
        <taxon>Pseudonocardiales</taxon>
        <taxon>Pseudonocardiaceae</taxon>
        <taxon>Umezawaea</taxon>
    </lineage>
</organism>
<evidence type="ECO:0000313" key="3">
    <source>
        <dbReference type="Proteomes" id="UP000239494"/>
    </source>
</evidence>
<sequence length="616" mass="63189">MNVSAIRNGYDHLAYLTEVMARRFALRLPRRVVISVAVVLVLACVAAGVVAVRSGWFGKEPSSAKENAISAVVGTDGLDVTLSGVHLSGPAGLAPAGTVVTATPTTSSPPELPTAITTNLGAGVDISLQGRQPDKPLEVRFPVVGTPPEGQHAVLVTVPSDGSGAHLVPASFDAGTGTITATTNHLSLFWPAFIDLREVGRTFDKFVTQTLGITSPRPDCAGEKVTDPSGTTISPVGDYSPTAKPAAWPCVSTKDGQVVVELTSNSPLPWRTRATPAATLDPQGTPDLAKAAILAGYHTLVTERPYAEGLLIPGTTMSYRFPAGSSTATVQGQVDLGTWLAMDLVFAVQSLMALFHVDYQDVGTNADRLTCLGDAVEAAQLGAKPGVDAVTNLARAVLSCLAPLAGDALKDAAAFVLLVLSSGISLVVGGFLGAALTATSADTFRIDVESTGKPITAADLSTAPVPGMCQHPAGTLVDGSLPGIPTHDGFVQLVAKGSPSEVDNPIVVGDLTADGTPDAAAVFMCSRGGVGWPHHVVLYGPGPEVLGSVDLGSVTDGEHSNVRNMSIEGGDVALEWNSYQGASFCLRGWSARIHWTGSQASVTGLVQTSGPAKGTC</sequence>